<dbReference type="GO" id="GO:0005886">
    <property type="term" value="C:plasma membrane"/>
    <property type="evidence" value="ECO:0007669"/>
    <property type="project" value="UniProtKB-SubCell"/>
</dbReference>
<evidence type="ECO:0000259" key="9">
    <source>
        <dbReference type="Pfam" id="PF13231"/>
    </source>
</evidence>
<dbReference type="KEGG" id="ppac:PAP_01330"/>
<keyword evidence="2" id="KW-1003">Cell membrane</keyword>
<keyword evidence="4" id="KW-0808">Transferase</keyword>
<evidence type="ECO:0000256" key="5">
    <source>
        <dbReference type="ARBA" id="ARBA00022692"/>
    </source>
</evidence>
<dbReference type="Pfam" id="PF13231">
    <property type="entry name" value="PMT_2"/>
    <property type="match status" value="1"/>
</dbReference>
<sequence>MKRDLSKYVIALDIFAFALALSILSAPPADSLTYDEALYICIARSLAKNIGSFTYQGVYMMYRPPIYPYTLSLFYRFFGYDSHLAIARLISAMFYALTAVLVYFFALKLFDDKKKGVIASLFYIFNPLSFAMASRALVHSEFTFFYTLALFLLYTGRKESKASYIYLAFISAGIAVLTRYTGLSIIGVFLAYLYLADHWKWLRKKEYYIGFVLFGLTLLPWLYMGHLHYGGAFRTFSVASRVVTLDTPSSAFEYLKLVIKALSLTFVALIFLGFAKQNKDDRGWLLLSWSFIGLIGILTVVHKEVRFLTFLSPVMALLAAEGVYLLYETLLKVRPKSSNKLKAALLLLILLAFLAPKLPNAIEYKREEWDRVGYQEIAVLKYVKDNYNVEKIMVSPRMYTIAGYFFPEAEVDQLIAYPKMKRGILNGYYDVIIYKKGDLLWEEIKESGKYTLIKEFYEGRYNVFVRVD</sequence>
<keyword evidence="6 8" id="KW-1133">Transmembrane helix</keyword>
<reference evidence="10 11" key="2">
    <citation type="journal article" date="2015" name="Genome Announc.">
        <title>Complete Genome Sequence of Hyperthermophilic Piezophilic Archaeon Palaeococcus pacificus DY20341T, Isolated from Deep-Sea Hydrothermal Sediments.</title>
        <authorList>
            <person name="Zeng X."/>
            <person name="Jebbar M."/>
            <person name="Shao Z."/>
        </authorList>
    </citation>
    <scope>NUCLEOTIDE SEQUENCE [LARGE SCALE GENOMIC DNA]</scope>
    <source>
        <strain evidence="10 11">DY20341</strain>
    </source>
</reference>
<evidence type="ECO:0000256" key="2">
    <source>
        <dbReference type="ARBA" id="ARBA00022475"/>
    </source>
</evidence>
<gene>
    <name evidence="10" type="ORF">PAP_01330</name>
</gene>
<keyword evidence="5 8" id="KW-0812">Transmembrane</keyword>
<feature type="transmembrane region" description="Helical" evidence="8">
    <location>
        <begin position="307"/>
        <end position="327"/>
    </location>
</feature>
<dbReference type="OrthoDB" id="98609at2157"/>
<keyword evidence="3" id="KW-0328">Glycosyltransferase</keyword>
<dbReference type="GO" id="GO:0008610">
    <property type="term" value="P:lipid biosynthetic process"/>
    <property type="evidence" value="ECO:0007669"/>
    <property type="project" value="UniProtKB-ARBA"/>
</dbReference>
<name>A0A075LW71_9EURY</name>
<feature type="transmembrane region" description="Helical" evidence="8">
    <location>
        <begin position="117"/>
        <end position="138"/>
    </location>
</feature>
<reference evidence="11" key="1">
    <citation type="submission" date="2013-06" db="EMBL/GenBank/DDBJ databases">
        <title>Complete Genome Sequence of Hyperthermophilic Palaeococcus pacificus DY20341T, Isolated from a Deep-Sea Hydrothermal Sediments.</title>
        <authorList>
            <person name="Zeng X."/>
            <person name="Shao Z."/>
        </authorList>
    </citation>
    <scope>NUCLEOTIDE SEQUENCE [LARGE SCALE GENOMIC DNA]</scope>
    <source>
        <strain evidence="11">DY20341</strain>
    </source>
</reference>
<evidence type="ECO:0000256" key="7">
    <source>
        <dbReference type="ARBA" id="ARBA00023136"/>
    </source>
</evidence>
<feature type="transmembrane region" description="Helical" evidence="8">
    <location>
        <begin position="207"/>
        <end position="224"/>
    </location>
</feature>
<dbReference type="HOGENOM" id="CLU_609197_0_0_2"/>
<dbReference type="EMBL" id="CP006019">
    <property type="protein sequence ID" value="AIF68708.1"/>
    <property type="molecule type" value="Genomic_DNA"/>
</dbReference>
<dbReference type="eggNOG" id="arCOG00566">
    <property type="taxonomic scope" value="Archaea"/>
</dbReference>
<feature type="transmembrane region" description="Helical" evidence="8">
    <location>
        <begin position="254"/>
        <end position="272"/>
    </location>
</feature>
<dbReference type="InterPro" id="IPR050297">
    <property type="entry name" value="LipidA_mod_glycosyltrf_83"/>
</dbReference>
<protein>
    <recommendedName>
        <fullName evidence="9">Glycosyltransferase RgtA/B/C/D-like domain-containing protein</fullName>
    </recommendedName>
</protein>
<evidence type="ECO:0000313" key="10">
    <source>
        <dbReference type="EMBL" id="AIF68708.1"/>
    </source>
</evidence>
<keyword evidence="11" id="KW-1185">Reference proteome</keyword>
<proteinExistence type="predicted"/>
<dbReference type="Proteomes" id="UP000027981">
    <property type="component" value="Chromosome"/>
</dbReference>
<dbReference type="PANTHER" id="PTHR33908">
    <property type="entry name" value="MANNOSYLTRANSFERASE YKCB-RELATED"/>
    <property type="match status" value="1"/>
</dbReference>
<evidence type="ECO:0000256" key="8">
    <source>
        <dbReference type="SAM" id="Phobius"/>
    </source>
</evidence>
<dbReference type="GeneID" id="24841400"/>
<dbReference type="RefSeq" id="WP_048164236.1">
    <property type="nucleotide sequence ID" value="NZ_CP006019.1"/>
</dbReference>
<evidence type="ECO:0000256" key="1">
    <source>
        <dbReference type="ARBA" id="ARBA00004651"/>
    </source>
</evidence>
<feature type="domain" description="Glycosyltransferase RgtA/B/C/D-like" evidence="9">
    <location>
        <begin position="63"/>
        <end position="223"/>
    </location>
</feature>
<dbReference type="AlphaFoldDB" id="A0A075LW71"/>
<feature type="transmembrane region" description="Helical" evidence="8">
    <location>
        <begin position="164"/>
        <end position="195"/>
    </location>
</feature>
<evidence type="ECO:0000256" key="3">
    <source>
        <dbReference type="ARBA" id="ARBA00022676"/>
    </source>
</evidence>
<dbReference type="STRING" id="1343739.PAP_01330"/>
<accession>A0A075LW71</accession>
<comment type="subcellular location">
    <subcellularLocation>
        <location evidence="1">Cell membrane</location>
        <topology evidence="1">Multi-pass membrane protein</topology>
    </subcellularLocation>
</comment>
<dbReference type="PANTHER" id="PTHR33908:SF11">
    <property type="entry name" value="MEMBRANE PROTEIN"/>
    <property type="match status" value="1"/>
</dbReference>
<evidence type="ECO:0000256" key="6">
    <source>
        <dbReference type="ARBA" id="ARBA00022989"/>
    </source>
</evidence>
<organism evidence="10 11">
    <name type="scientific">Palaeococcus pacificus DY20341</name>
    <dbReference type="NCBI Taxonomy" id="1343739"/>
    <lineage>
        <taxon>Archaea</taxon>
        <taxon>Methanobacteriati</taxon>
        <taxon>Methanobacteriota</taxon>
        <taxon>Thermococci</taxon>
        <taxon>Thermococcales</taxon>
        <taxon>Thermococcaceae</taxon>
        <taxon>Palaeococcus</taxon>
    </lineage>
</organism>
<feature type="transmembrane region" description="Helical" evidence="8">
    <location>
        <begin position="284"/>
        <end position="301"/>
    </location>
</feature>
<evidence type="ECO:0000256" key="4">
    <source>
        <dbReference type="ARBA" id="ARBA00022679"/>
    </source>
</evidence>
<dbReference type="InterPro" id="IPR038731">
    <property type="entry name" value="RgtA/B/C-like"/>
</dbReference>
<feature type="transmembrane region" description="Helical" evidence="8">
    <location>
        <begin position="85"/>
        <end position="105"/>
    </location>
</feature>
<evidence type="ECO:0000313" key="11">
    <source>
        <dbReference type="Proteomes" id="UP000027981"/>
    </source>
</evidence>
<keyword evidence="7 8" id="KW-0472">Membrane</keyword>
<dbReference type="GO" id="GO:0016763">
    <property type="term" value="F:pentosyltransferase activity"/>
    <property type="evidence" value="ECO:0007669"/>
    <property type="project" value="TreeGrafter"/>
</dbReference>